<dbReference type="EMBL" id="JASNWA010000010">
    <property type="protein sequence ID" value="KAK3168565.1"/>
    <property type="molecule type" value="Genomic_DNA"/>
</dbReference>
<feature type="compositionally biased region" description="Basic and acidic residues" evidence="2">
    <location>
        <begin position="297"/>
        <end position="306"/>
    </location>
</feature>
<evidence type="ECO:0000256" key="2">
    <source>
        <dbReference type="SAM" id="MobiDB-lite"/>
    </source>
</evidence>
<name>A0AAE0DGN1_9LECA</name>
<feature type="region of interest" description="Disordered" evidence="2">
    <location>
        <begin position="297"/>
        <end position="363"/>
    </location>
</feature>
<feature type="compositionally biased region" description="Polar residues" evidence="2">
    <location>
        <begin position="325"/>
        <end position="337"/>
    </location>
</feature>
<gene>
    <name evidence="3" type="ORF">OEA41_005013</name>
</gene>
<keyword evidence="1" id="KW-0175">Coiled coil</keyword>
<feature type="coiled-coil region" evidence="1">
    <location>
        <begin position="456"/>
        <end position="483"/>
    </location>
</feature>
<evidence type="ECO:0000256" key="1">
    <source>
        <dbReference type="SAM" id="Coils"/>
    </source>
</evidence>
<feature type="region of interest" description="Disordered" evidence="2">
    <location>
        <begin position="218"/>
        <end position="285"/>
    </location>
</feature>
<evidence type="ECO:0000313" key="3">
    <source>
        <dbReference type="EMBL" id="KAK3168565.1"/>
    </source>
</evidence>
<comment type="caution">
    <text evidence="3">The sequence shown here is derived from an EMBL/GenBank/DDBJ whole genome shotgun (WGS) entry which is preliminary data.</text>
</comment>
<organism evidence="3 4">
    <name type="scientific">Lepraria neglecta</name>
    <dbReference type="NCBI Taxonomy" id="209136"/>
    <lineage>
        <taxon>Eukaryota</taxon>
        <taxon>Fungi</taxon>
        <taxon>Dikarya</taxon>
        <taxon>Ascomycota</taxon>
        <taxon>Pezizomycotina</taxon>
        <taxon>Lecanoromycetes</taxon>
        <taxon>OSLEUM clade</taxon>
        <taxon>Lecanoromycetidae</taxon>
        <taxon>Lecanorales</taxon>
        <taxon>Lecanorineae</taxon>
        <taxon>Stereocaulaceae</taxon>
        <taxon>Lepraria</taxon>
    </lineage>
</organism>
<dbReference type="Proteomes" id="UP001276659">
    <property type="component" value="Unassembled WGS sequence"/>
</dbReference>
<proteinExistence type="predicted"/>
<protein>
    <submittedName>
        <fullName evidence="3">Uncharacterized protein</fullName>
    </submittedName>
</protein>
<feature type="region of interest" description="Disordered" evidence="2">
    <location>
        <begin position="1"/>
        <end position="26"/>
    </location>
</feature>
<sequence length="483" mass="53679">MQSPQATASERSETASPDRYTPMDHEGNTMYQVFEGRMPKTTFNHEAMEGTISTIRKNIEVALILDGDAFRNRKDRATRVVFEPLEAVKKDFEQYFNDIEQYAAPAKYFEAQTVPAIKRIDMDKKNGTLRPEKYVRQVRKTLKGSIPINNYYVTHFDDLNTWLGQPLADLRDFTELLVLIVKEGNGPDPIVGITNPINESVSDSATQAKEVTTAIALGHGPISDGHDETGTSATHSQDKAKNESSTGKAPDNNVKSKTTATHGHPTIQKKSKVANDKGDNEFGFGKLKGWASEKKFDLGGDDKEAVTSKSSKSGLSYGDGKKTSSKPVNKGTNSMAANSHPLVQKYTFPPLTTSENEDPATEETDYITATNLAKVKADRAKNPEAPETPYEKELRMRADPATPKWKKQLADKYRIYNLYVHPREKAVYSKALNLACAAIKKGELCAKTIQQSQELAEEMKGLYEAYEYAIEEIENEIMDEGSE</sequence>
<evidence type="ECO:0000313" key="4">
    <source>
        <dbReference type="Proteomes" id="UP001276659"/>
    </source>
</evidence>
<dbReference type="AlphaFoldDB" id="A0AAE0DGN1"/>
<accession>A0AAE0DGN1</accession>
<feature type="compositionally biased region" description="Polar residues" evidence="2">
    <location>
        <begin position="243"/>
        <end position="261"/>
    </location>
</feature>
<keyword evidence="4" id="KW-1185">Reference proteome</keyword>
<reference evidence="3" key="1">
    <citation type="submission" date="2022-11" db="EMBL/GenBank/DDBJ databases">
        <title>Chromosomal genome sequence assembly and mating type (MAT) locus characterization of the leprose asexual lichenized fungus Lepraria neglecta (Nyl.) Erichsen.</title>
        <authorList>
            <person name="Allen J.L."/>
            <person name="Pfeffer B."/>
        </authorList>
    </citation>
    <scope>NUCLEOTIDE SEQUENCE</scope>
    <source>
        <strain evidence="3">Allen 5258</strain>
    </source>
</reference>